<keyword evidence="3" id="KW-0229">DNA integration</keyword>
<dbReference type="GO" id="GO:0006310">
    <property type="term" value="P:DNA recombination"/>
    <property type="evidence" value="ECO:0007669"/>
    <property type="project" value="UniProtKB-KW"/>
</dbReference>
<name>A0A173T4F7_9FIRM</name>
<dbReference type="SUPFAM" id="SSF56349">
    <property type="entry name" value="DNA breaking-rejoining enzymes"/>
    <property type="match status" value="1"/>
</dbReference>
<evidence type="ECO:0000259" key="7">
    <source>
        <dbReference type="PROSITE" id="PS51898"/>
    </source>
</evidence>
<dbReference type="InterPro" id="IPR013762">
    <property type="entry name" value="Integrase-like_cat_sf"/>
</dbReference>
<dbReference type="CDD" id="cd01189">
    <property type="entry name" value="INT_ICEBs1_C_like"/>
    <property type="match status" value="1"/>
</dbReference>
<dbReference type="InterPro" id="IPR044068">
    <property type="entry name" value="CB"/>
</dbReference>
<dbReference type="Gene3D" id="1.10.150.130">
    <property type="match status" value="1"/>
</dbReference>
<dbReference type="GO" id="GO:0015074">
    <property type="term" value="P:DNA integration"/>
    <property type="evidence" value="ECO:0007669"/>
    <property type="project" value="UniProtKB-KW"/>
</dbReference>
<evidence type="ECO:0000256" key="2">
    <source>
        <dbReference type="ARBA" id="ARBA00008857"/>
    </source>
</evidence>
<reference evidence="9 10" key="1">
    <citation type="submission" date="2015-09" db="EMBL/GenBank/DDBJ databases">
        <authorList>
            <consortium name="Pathogen Informatics"/>
        </authorList>
    </citation>
    <scope>NUCLEOTIDE SEQUENCE [LARGE SCALE GENOMIC DNA]</scope>
    <source>
        <strain evidence="9 10">2789STDY5834960</strain>
    </source>
</reference>
<protein>
    <submittedName>
        <fullName evidence="9">Integrase</fullName>
    </submittedName>
</protein>
<evidence type="ECO:0000256" key="4">
    <source>
        <dbReference type="ARBA" id="ARBA00023125"/>
    </source>
</evidence>
<evidence type="ECO:0000256" key="3">
    <source>
        <dbReference type="ARBA" id="ARBA00022908"/>
    </source>
</evidence>
<dbReference type="PaxDb" id="166486-ERS852572_01323"/>
<dbReference type="PANTHER" id="PTHR30349">
    <property type="entry name" value="PHAGE INTEGRASE-RELATED"/>
    <property type="match status" value="1"/>
</dbReference>
<dbReference type="PANTHER" id="PTHR30349:SF64">
    <property type="entry name" value="PROPHAGE INTEGRASE INTD-RELATED"/>
    <property type="match status" value="1"/>
</dbReference>
<dbReference type="InterPro" id="IPR050090">
    <property type="entry name" value="Tyrosine_recombinase_XerCD"/>
</dbReference>
<evidence type="ECO:0000256" key="5">
    <source>
        <dbReference type="ARBA" id="ARBA00023172"/>
    </source>
</evidence>
<dbReference type="Proteomes" id="UP000095350">
    <property type="component" value="Unassembled WGS sequence"/>
</dbReference>
<comment type="function">
    <text evidence="1">Site-specific tyrosine recombinase, which acts by catalyzing the cutting and rejoining of the recombining DNA molecules.</text>
</comment>
<keyword evidence="5" id="KW-0233">DNA recombination</keyword>
<evidence type="ECO:0000259" key="8">
    <source>
        <dbReference type="PROSITE" id="PS51900"/>
    </source>
</evidence>
<dbReference type="OrthoDB" id="9803188at2"/>
<dbReference type="PROSITE" id="PS51900">
    <property type="entry name" value="CB"/>
    <property type="match status" value="1"/>
</dbReference>
<dbReference type="Pfam" id="PF00589">
    <property type="entry name" value="Phage_integrase"/>
    <property type="match status" value="1"/>
</dbReference>
<dbReference type="RefSeq" id="WP_055193849.1">
    <property type="nucleotide sequence ID" value="NZ_CABIYH010000008.1"/>
</dbReference>
<feature type="domain" description="Core-binding (CB)" evidence="8">
    <location>
        <begin position="54"/>
        <end position="139"/>
    </location>
</feature>
<accession>A0A173T4F7</accession>
<dbReference type="Pfam" id="PF14657">
    <property type="entry name" value="Arm-DNA-bind_4"/>
    <property type="match status" value="1"/>
</dbReference>
<dbReference type="InterPro" id="IPR002104">
    <property type="entry name" value="Integrase_catalytic"/>
</dbReference>
<evidence type="ECO:0000313" key="10">
    <source>
        <dbReference type="Proteomes" id="UP000095350"/>
    </source>
</evidence>
<dbReference type="InterPro" id="IPR004107">
    <property type="entry name" value="Integrase_SAM-like_N"/>
</dbReference>
<keyword evidence="4 6" id="KW-0238">DNA-binding</keyword>
<evidence type="ECO:0000313" key="9">
    <source>
        <dbReference type="EMBL" id="CUM96815.1"/>
    </source>
</evidence>
<dbReference type="Gene3D" id="1.10.443.10">
    <property type="entry name" value="Intergrase catalytic core"/>
    <property type="match status" value="1"/>
</dbReference>
<dbReference type="InterPro" id="IPR028259">
    <property type="entry name" value="AP2-like_int_N"/>
</dbReference>
<gene>
    <name evidence="9" type="primary">Int-Tn_2</name>
    <name evidence="9" type="ORF">ERS852572_01323</name>
</gene>
<feature type="domain" description="Tyr recombinase" evidence="7">
    <location>
        <begin position="161"/>
        <end position="346"/>
    </location>
</feature>
<dbReference type="InterPro" id="IPR010998">
    <property type="entry name" value="Integrase_recombinase_N"/>
</dbReference>
<dbReference type="STRING" id="166486.ERS852572_01323"/>
<evidence type="ECO:0000256" key="6">
    <source>
        <dbReference type="PROSITE-ProRule" id="PRU01248"/>
    </source>
</evidence>
<dbReference type="EMBL" id="CYXZ01000008">
    <property type="protein sequence ID" value="CUM96815.1"/>
    <property type="molecule type" value="Genomic_DNA"/>
</dbReference>
<dbReference type="Pfam" id="PF14659">
    <property type="entry name" value="Phage_int_SAM_3"/>
    <property type="match status" value="1"/>
</dbReference>
<evidence type="ECO:0000256" key="1">
    <source>
        <dbReference type="ARBA" id="ARBA00003283"/>
    </source>
</evidence>
<organism evidence="9 10">
    <name type="scientific">Roseburia intestinalis</name>
    <dbReference type="NCBI Taxonomy" id="166486"/>
    <lineage>
        <taxon>Bacteria</taxon>
        <taxon>Bacillati</taxon>
        <taxon>Bacillota</taxon>
        <taxon>Clostridia</taxon>
        <taxon>Lachnospirales</taxon>
        <taxon>Lachnospiraceae</taxon>
        <taxon>Roseburia</taxon>
    </lineage>
</organism>
<dbReference type="AlphaFoldDB" id="A0A173T4F7"/>
<proteinExistence type="inferred from homology"/>
<sequence>MSCSAKRDPNGTWHIQYRWTDWTGTKKKSQKRGFKTKKEAEEWYAHFILQQTSDPTMTLNDFWEIYKADMEKRLRKTTMKQKEYVMKDKVLPYFGNTPINAITAPMIRKWQGEMIDKGFKPTYLKTINNQLSSILNYAVRFYELRSNPCHKAGSMGKGKADERPYWTLEEFQKFSDAIIDKRDSWMAFQILFWTGMRIGELLALQVKDVNFEDETIRVDESLTRLDGEDLITAPKTESSVRVITIHKELQDEIREYISTLYRPKPGTRLFAGRTKSFFEHEMERGIKLSGVKKITVHCTRHSHASMLVQMGFSPIEIAKRLGHGKVTTTIETYCHQSRDAQEKIADRLGKVDRGEEDGV</sequence>
<comment type="similarity">
    <text evidence="2">Belongs to the 'phage' integrase family.</text>
</comment>
<dbReference type="GO" id="GO:0003677">
    <property type="term" value="F:DNA binding"/>
    <property type="evidence" value="ECO:0007669"/>
    <property type="project" value="UniProtKB-UniRule"/>
</dbReference>
<dbReference type="PROSITE" id="PS51898">
    <property type="entry name" value="TYR_RECOMBINASE"/>
    <property type="match status" value="1"/>
</dbReference>
<dbReference type="InterPro" id="IPR011010">
    <property type="entry name" value="DNA_brk_join_enz"/>
</dbReference>